<accession>A0A7W7B175</accession>
<dbReference type="GO" id="GO:0016020">
    <property type="term" value="C:membrane"/>
    <property type="evidence" value="ECO:0007669"/>
    <property type="project" value="TreeGrafter"/>
</dbReference>
<dbReference type="InterPro" id="IPR057326">
    <property type="entry name" value="KR_dom"/>
</dbReference>
<dbReference type="InterPro" id="IPR002347">
    <property type="entry name" value="SDR_fam"/>
</dbReference>
<keyword evidence="2" id="KW-0560">Oxidoreductase</keyword>
<dbReference type="GO" id="GO:0016491">
    <property type="term" value="F:oxidoreductase activity"/>
    <property type="evidence" value="ECO:0007669"/>
    <property type="project" value="UniProtKB-KW"/>
</dbReference>
<dbReference type="AlphaFoldDB" id="A0A7W7B175"/>
<sequence length="263" mass="28029">MELTGKIVWITGASSGIGAALAEAFTAAGAHVILSGRRESALADVARRLAGEQLILPFEATDYGALPGIVDKAWAWRGAIDILVNNAGISQRSMALDTDFSVYRQIMEVDFFAPLRLTQFVLPKMVARGQGHFVQMASVAGKVGGPLRTGYCAAKHALVGYSDALRAETAQNGLGVTVVVPGFVRTSIAENALDGHGERYGPKDDPVGNGISPAEAAADIIAGLRAGKPEITVGRGMEMHLLWLRRLAPRVLFRRLEKMAPKR</sequence>
<comment type="caution">
    <text evidence="5">The sequence shown here is derived from an EMBL/GenBank/DDBJ whole genome shotgun (WGS) entry which is preliminary data.</text>
</comment>
<evidence type="ECO:0000256" key="3">
    <source>
        <dbReference type="RuleBase" id="RU000363"/>
    </source>
</evidence>
<name>A0A7W7B175_9SPHN</name>
<dbReference type="EMBL" id="JACHNZ010000017">
    <property type="protein sequence ID" value="MBB4632154.1"/>
    <property type="molecule type" value="Genomic_DNA"/>
</dbReference>
<dbReference type="PROSITE" id="PS00061">
    <property type="entry name" value="ADH_SHORT"/>
    <property type="match status" value="1"/>
</dbReference>
<evidence type="ECO:0000256" key="2">
    <source>
        <dbReference type="ARBA" id="ARBA00023002"/>
    </source>
</evidence>
<dbReference type="SUPFAM" id="SSF51735">
    <property type="entry name" value="NAD(P)-binding Rossmann-fold domains"/>
    <property type="match status" value="1"/>
</dbReference>
<dbReference type="Pfam" id="PF00106">
    <property type="entry name" value="adh_short"/>
    <property type="match status" value="1"/>
</dbReference>
<dbReference type="PRINTS" id="PR00080">
    <property type="entry name" value="SDRFAMILY"/>
</dbReference>
<dbReference type="Proteomes" id="UP000566324">
    <property type="component" value="Unassembled WGS sequence"/>
</dbReference>
<dbReference type="Gene3D" id="3.40.50.720">
    <property type="entry name" value="NAD(P)-binding Rossmann-like Domain"/>
    <property type="match status" value="1"/>
</dbReference>
<keyword evidence="6" id="KW-1185">Reference proteome</keyword>
<dbReference type="InterPro" id="IPR036291">
    <property type="entry name" value="NAD(P)-bd_dom_sf"/>
</dbReference>
<evidence type="ECO:0000256" key="1">
    <source>
        <dbReference type="ARBA" id="ARBA00006484"/>
    </source>
</evidence>
<dbReference type="PANTHER" id="PTHR44196:SF1">
    <property type="entry name" value="DEHYDROGENASE_REDUCTASE SDR FAMILY MEMBER 7B"/>
    <property type="match status" value="1"/>
</dbReference>
<protein>
    <submittedName>
        <fullName evidence="5">Short-subunit dehydrogenase</fullName>
    </submittedName>
</protein>
<reference evidence="5 6" key="1">
    <citation type="submission" date="2020-08" db="EMBL/GenBank/DDBJ databases">
        <title>Genomic Encyclopedia of Type Strains, Phase IV (KMG-IV): sequencing the most valuable type-strain genomes for metagenomic binning, comparative biology and taxonomic classification.</title>
        <authorList>
            <person name="Goeker M."/>
        </authorList>
    </citation>
    <scope>NUCLEOTIDE SEQUENCE [LARGE SCALE GENOMIC DNA]</scope>
    <source>
        <strain evidence="5 6">DSM 17328</strain>
    </source>
</reference>
<dbReference type="SMART" id="SM00822">
    <property type="entry name" value="PKS_KR"/>
    <property type="match status" value="1"/>
</dbReference>
<comment type="similarity">
    <text evidence="1 3">Belongs to the short-chain dehydrogenases/reductases (SDR) family.</text>
</comment>
<organism evidence="5 6">
    <name type="scientific">Sphingosinicella soli</name>
    <dbReference type="NCBI Taxonomy" id="333708"/>
    <lineage>
        <taxon>Bacteria</taxon>
        <taxon>Pseudomonadati</taxon>
        <taxon>Pseudomonadota</taxon>
        <taxon>Alphaproteobacteria</taxon>
        <taxon>Sphingomonadales</taxon>
        <taxon>Sphingosinicellaceae</taxon>
        <taxon>Sphingosinicella</taxon>
    </lineage>
</organism>
<gene>
    <name evidence="5" type="ORF">GGQ98_001773</name>
</gene>
<evidence type="ECO:0000259" key="4">
    <source>
        <dbReference type="SMART" id="SM00822"/>
    </source>
</evidence>
<evidence type="ECO:0000313" key="5">
    <source>
        <dbReference type="EMBL" id="MBB4632154.1"/>
    </source>
</evidence>
<feature type="domain" description="Ketoreductase" evidence="4">
    <location>
        <begin position="6"/>
        <end position="186"/>
    </location>
</feature>
<dbReference type="PRINTS" id="PR00081">
    <property type="entry name" value="GDHRDH"/>
</dbReference>
<dbReference type="InterPro" id="IPR020904">
    <property type="entry name" value="Sc_DH/Rdtase_CS"/>
</dbReference>
<dbReference type="PANTHER" id="PTHR44196">
    <property type="entry name" value="DEHYDROGENASE/REDUCTASE SDR FAMILY MEMBER 7B"/>
    <property type="match status" value="1"/>
</dbReference>
<evidence type="ECO:0000313" key="6">
    <source>
        <dbReference type="Proteomes" id="UP000566324"/>
    </source>
</evidence>
<proteinExistence type="inferred from homology"/>
<dbReference type="RefSeq" id="WP_341534166.1">
    <property type="nucleotide sequence ID" value="NZ_JACHNZ010000017.1"/>
</dbReference>